<dbReference type="GO" id="GO:0006886">
    <property type="term" value="P:intracellular protein transport"/>
    <property type="evidence" value="ECO:0007669"/>
    <property type="project" value="InterPro"/>
</dbReference>
<feature type="domain" description="Sec23/Sec24 trunk" evidence="1">
    <location>
        <begin position="125"/>
        <end position="352"/>
    </location>
</feature>
<dbReference type="InterPro" id="IPR036465">
    <property type="entry name" value="vWFA_dom_sf"/>
</dbReference>
<dbReference type="GO" id="GO:0000149">
    <property type="term" value="F:SNARE binding"/>
    <property type="evidence" value="ECO:0007669"/>
    <property type="project" value="TreeGrafter"/>
</dbReference>
<dbReference type="InterPro" id="IPR036174">
    <property type="entry name" value="Znf_Sec23_Sec24_sf"/>
</dbReference>
<dbReference type="RefSeq" id="XP_004261807.1">
    <property type="nucleotide sequence ID" value="XM_004261759.1"/>
</dbReference>
<dbReference type="GO" id="GO:0090110">
    <property type="term" value="P:COPII-coated vesicle cargo loading"/>
    <property type="evidence" value="ECO:0007669"/>
    <property type="project" value="TreeGrafter"/>
</dbReference>
<protein>
    <submittedName>
        <fullName evidence="3">Protein transport protein SEC24, putative</fullName>
    </submittedName>
</protein>
<evidence type="ECO:0000313" key="4">
    <source>
        <dbReference type="Proteomes" id="UP000014680"/>
    </source>
</evidence>
<dbReference type="PANTHER" id="PTHR13803">
    <property type="entry name" value="SEC24-RELATED PROTEIN"/>
    <property type="match status" value="1"/>
</dbReference>
<dbReference type="GO" id="GO:0030127">
    <property type="term" value="C:COPII vesicle coat"/>
    <property type="evidence" value="ECO:0007669"/>
    <property type="project" value="InterPro"/>
</dbReference>
<sequence>MNPYISFSSRYFNSSPTKDATGFPKVIQVTPFADNNNIPVPVVSFNTIQEMPRCSMCRAFMSKQMTWTRLGGKYICGYCRQPNEKFYLRYKYMERDGVGSFPELVDDVYDFEYQPPTPKLLQTIILIDTSLTFAQSNDYLYMINALKNYVDQNMRQYAYFAVITYNTSVTCYKFGESFSKIVLPVIDEDMRDLVIPHYKNLFCTIDDKAKLDALFQSLQDIQSIVADADGLSKGCCYGAALKLAVDLLNNRGGTVIDVCGTKGTVGCGVSNRLISPSSTYTENREYLQPNQALKFYQDIAIKCSELGVVVNNFFFSRDYCDVATLGEVSHITNGILKVYEPNKTQFEVLTNDVNAMTPSAYACALRMRIPSCLEVETVGGHFFQRSATNYACSVMRKDTTLLFELSGGCDANYRQLKFQLAISFSLANGARRTRVINLEIDTSNFNSDVLRQPNLPVAMNGYIFKVIKLLKEKDLSGVKSEIEGWRNSMIQNIGKTDLTSYLYALMTSTAVQGGLTNDLMYSEMYQLQRYSPYVLNYLVQFLYAPTASF</sequence>
<dbReference type="EMBL" id="KB206169">
    <property type="protein sequence ID" value="ELP95036.1"/>
    <property type="molecule type" value="Genomic_DNA"/>
</dbReference>
<dbReference type="Gene3D" id="3.40.50.410">
    <property type="entry name" value="von Willebrand factor, type A domain"/>
    <property type="match status" value="1"/>
</dbReference>
<evidence type="ECO:0000259" key="1">
    <source>
        <dbReference type="Pfam" id="PF04811"/>
    </source>
</evidence>
<gene>
    <name evidence="3" type="ORF">EIN_252800</name>
</gene>
<dbReference type="KEGG" id="eiv:EIN_252800"/>
<dbReference type="OrthoDB" id="49016at2759"/>
<dbReference type="Gene3D" id="2.60.40.1670">
    <property type="entry name" value="beta-sandwich domain of Sec23/24"/>
    <property type="match status" value="1"/>
</dbReference>
<dbReference type="GeneID" id="14893826"/>
<name>A0A0A1UEN0_ENTIV</name>
<dbReference type="SUPFAM" id="SSF81995">
    <property type="entry name" value="beta-sandwich domain of Sec23/24"/>
    <property type="match status" value="1"/>
</dbReference>
<reference evidence="3 4" key="1">
    <citation type="submission" date="2012-10" db="EMBL/GenBank/DDBJ databases">
        <authorList>
            <person name="Zafar N."/>
            <person name="Inman J."/>
            <person name="Hall N."/>
            <person name="Lorenzi H."/>
            <person name="Caler E."/>
        </authorList>
    </citation>
    <scope>NUCLEOTIDE SEQUENCE [LARGE SCALE GENOMIC DNA]</scope>
    <source>
        <strain evidence="3 4">IP1</strain>
    </source>
</reference>
<dbReference type="InterPro" id="IPR050550">
    <property type="entry name" value="SEC23_SEC24_subfamily"/>
</dbReference>
<evidence type="ECO:0000259" key="2">
    <source>
        <dbReference type="Pfam" id="PF08033"/>
    </source>
</evidence>
<proteinExistence type="predicted"/>
<dbReference type="SUPFAM" id="SSF53300">
    <property type="entry name" value="vWA-like"/>
    <property type="match status" value="1"/>
</dbReference>
<dbReference type="Gene3D" id="2.30.30.380">
    <property type="entry name" value="Zn-finger domain of Sec23/24"/>
    <property type="match status" value="1"/>
</dbReference>
<dbReference type="Pfam" id="PF08033">
    <property type="entry name" value="Sec23_BS"/>
    <property type="match status" value="1"/>
</dbReference>
<feature type="domain" description="Sec23/Sec24 beta-sandwich" evidence="2">
    <location>
        <begin position="360"/>
        <end position="442"/>
    </location>
</feature>
<dbReference type="GO" id="GO:0070971">
    <property type="term" value="C:endoplasmic reticulum exit site"/>
    <property type="evidence" value="ECO:0007669"/>
    <property type="project" value="TreeGrafter"/>
</dbReference>
<dbReference type="InterPro" id="IPR012990">
    <property type="entry name" value="Beta-sandwich_Sec23_24"/>
</dbReference>
<dbReference type="InterPro" id="IPR006896">
    <property type="entry name" value="Sec23/24_trunk_dom"/>
</dbReference>
<keyword evidence="4" id="KW-1185">Reference proteome</keyword>
<dbReference type="Pfam" id="PF04811">
    <property type="entry name" value="Sec23_trunk"/>
    <property type="match status" value="1"/>
</dbReference>
<dbReference type="OMA" id="CRHNNEK"/>
<dbReference type="PANTHER" id="PTHR13803:SF39">
    <property type="entry name" value="SECRETORY 24AB, ISOFORM A"/>
    <property type="match status" value="1"/>
</dbReference>
<accession>A0A0A1UEN0</accession>
<dbReference type="Proteomes" id="UP000014680">
    <property type="component" value="Unassembled WGS sequence"/>
</dbReference>
<dbReference type="VEuPathDB" id="AmoebaDB:EIN_252800"/>
<dbReference type="AlphaFoldDB" id="A0A0A1UEN0"/>
<dbReference type="SUPFAM" id="SSF82919">
    <property type="entry name" value="Zn-finger domain of Sec23/24"/>
    <property type="match status" value="1"/>
</dbReference>
<organism evidence="3 4">
    <name type="scientific">Entamoeba invadens IP1</name>
    <dbReference type="NCBI Taxonomy" id="370355"/>
    <lineage>
        <taxon>Eukaryota</taxon>
        <taxon>Amoebozoa</taxon>
        <taxon>Evosea</taxon>
        <taxon>Archamoebae</taxon>
        <taxon>Mastigamoebida</taxon>
        <taxon>Entamoebidae</taxon>
        <taxon>Entamoeba</taxon>
    </lineage>
</organism>
<dbReference type="Gene3D" id="1.20.120.730">
    <property type="entry name" value="Sec23/Sec24 helical domain"/>
    <property type="match status" value="1"/>
</dbReference>
<dbReference type="GO" id="GO:0008270">
    <property type="term" value="F:zinc ion binding"/>
    <property type="evidence" value="ECO:0007669"/>
    <property type="project" value="InterPro"/>
</dbReference>
<evidence type="ECO:0000313" key="3">
    <source>
        <dbReference type="EMBL" id="ELP95036.1"/>
    </source>
</evidence>